<dbReference type="InterPro" id="IPR005511">
    <property type="entry name" value="SMP-30"/>
</dbReference>
<dbReference type="EMBL" id="JASPKY010000030">
    <property type="protein sequence ID" value="KAK9747496.1"/>
    <property type="molecule type" value="Genomic_DNA"/>
</dbReference>
<feature type="binding site" evidence="3">
    <location>
        <position position="32"/>
    </location>
    <ligand>
        <name>a divalent metal cation</name>
        <dbReference type="ChEBI" id="CHEBI:60240"/>
    </ligand>
</feature>
<keyword evidence="3" id="KW-0862">Zinc</keyword>
<gene>
    <name evidence="6" type="ORF">QE152_g5226</name>
</gene>
<dbReference type="PANTHER" id="PTHR10907:SF47">
    <property type="entry name" value="REGUCALCIN"/>
    <property type="match status" value="1"/>
</dbReference>
<feature type="binding site" evidence="3">
    <location>
        <position position="141"/>
    </location>
    <ligand>
        <name>substrate</name>
    </ligand>
</feature>
<feature type="binding site" evidence="3">
    <location>
        <position position="121"/>
    </location>
    <ligand>
        <name>substrate</name>
    </ligand>
</feature>
<feature type="chain" id="PRO_5043318091" evidence="4">
    <location>
        <begin position="18"/>
        <end position="381"/>
    </location>
</feature>
<evidence type="ECO:0000256" key="1">
    <source>
        <dbReference type="ARBA" id="ARBA00008853"/>
    </source>
</evidence>
<protein>
    <submittedName>
        <fullName evidence="6">SMP-30/Gluconolactonase/LRE-like region</fullName>
    </submittedName>
</protein>
<feature type="domain" description="SMP-30/Gluconolactonase/LRE-like region" evidence="5">
    <location>
        <begin position="261"/>
        <end position="317"/>
    </location>
</feature>
<evidence type="ECO:0000259" key="5">
    <source>
        <dbReference type="Pfam" id="PF08450"/>
    </source>
</evidence>
<feature type="binding site" evidence="3">
    <location>
        <position position="230"/>
    </location>
    <ligand>
        <name>a divalent metal cation</name>
        <dbReference type="ChEBI" id="CHEBI:60240"/>
    </ligand>
</feature>
<evidence type="ECO:0000313" key="7">
    <source>
        <dbReference type="Proteomes" id="UP001458880"/>
    </source>
</evidence>
<feature type="active site" description="Proton donor/acceptor" evidence="2">
    <location>
        <position position="230"/>
    </location>
</feature>
<feature type="signal peptide" evidence="4">
    <location>
        <begin position="1"/>
        <end position="17"/>
    </location>
</feature>
<sequence length="381" mass="42540">MLTNVLILATLTHSCYTKPAVIQLTVPVDHAEGPVWDSRTRLLYFVDIHSGIFNSYNIKTHEHKSVKLDGELSVAIPSQADPSHFIVGLNRSVVAIEWDGGKNLKSSNTLTTVDQNNPGNRFNDGKADKKGRLWFGTMGYEDRNGNLDTNKGSLYFITKQNLEHPEAVITPVNISNGLVWNKANDKFYYIDTPTNQVKEYDYDNDSGHISNPKIVFDVNTYSEYIIGYPDGMTIDVDDNLWVALYDGGAVVKVNPKTKQLLIDVDDNLWVALYDGGAVVKVNPKTKQLLQIIPIPAQYTTSVCWGGEKFDTLFVTTSRYALDDKNRKRQPAAGSVFAVKGLHTFGLPSFRANIDGKTRSRACNNCRDTRHLSKVSSTHIHK</sequence>
<feature type="binding site" evidence="3">
    <location>
        <position position="123"/>
    </location>
    <ligand>
        <name>substrate</name>
    </ligand>
</feature>
<dbReference type="GO" id="GO:0005509">
    <property type="term" value="F:calcium ion binding"/>
    <property type="evidence" value="ECO:0007669"/>
    <property type="project" value="TreeGrafter"/>
</dbReference>
<dbReference type="SUPFAM" id="SSF63829">
    <property type="entry name" value="Calcium-dependent phosphotriesterase"/>
    <property type="match status" value="2"/>
</dbReference>
<reference evidence="6 7" key="1">
    <citation type="journal article" date="2024" name="BMC Genomics">
        <title>De novo assembly and annotation of Popillia japonica's genome with initial clues to its potential as an invasive pest.</title>
        <authorList>
            <person name="Cucini C."/>
            <person name="Boschi S."/>
            <person name="Funari R."/>
            <person name="Cardaioli E."/>
            <person name="Iannotti N."/>
            <person name="Marturano G."/>
            <person name="Paoli F."/>
            <person name="Bruttini M."/>
            <person name="Carapelli A."/>
            <person name="Frati F."/>
            <person name="Nardi F."/>
        </authorList>
    </citation>
    <scope>NUCLEOTIDE SEQUENCE [LARGE SCALE GENOMIC DNA]</scope>
    <source>
        <strain evidence="6">DMR45628</strain>
    </source>
</reference>
<dbReference type="Gene3D" id="2.120.10.30">
    <property type="entry name" value="TolB, C-terminal domain"/>
    <property type="match status" value="2"/>
</dbReference>
<accession>A0AAW1MNF9</accession>
<proteinExistence type="inferred from homology"/>
<organism evidence="6 7">
    <name type="scientific">Popillia japonica</name>
    <name type="common">Japanese beetle</name>
    <dbReference type="NCBI Taxonomy" id="7064"/>
    <lineage>
        <taxon>Eukaryota</taxon>
        <taxon>Metazoa</taxon>
        <taxon>Ecdysozoa</taxon>
        <taxon>Arthropoda</taxon>
        <taxon>Hexapoda</taxon>
        <taxon>Insecta</taxon>
        <taxon>Pterygota</taxon>
        <taxon>Neoptera</taxon>
        <taxon>Endopterygota</taxon>
        <taxon>Coleoptera</taxon>
        <taxon>Polyphaga</taxon>
        <taxon>Scarabaeiformia</taxon>
        <taxon>Scarabaeidae</taxon>
        <taxon>Rutelinae</taxon>
        <taxon>Popillia</taxon>
    </lineage>
</organism>
<dbReference type="InterPro" id="IPR013658">
    <property type="entry name" value="SGL"/>
</dbReference>
<keyword evidence="3" id="KW-0479">Metal-binding</keyword>
<dbReference type="Pfam" id="PF08450">
    <property type="entry name" value="SGL"/>
    <property type="match status" value="2"/>
</dbReference>
<comment type="caution">
    <text evidence="6">The sequence shown here is derived from an EMBL/GenBank/DDBJ whole genome shotgun (WGS) entry which is preliminary data.</text>
</comment>
<keyword evidence="4" id="KW-0732">Signal</keyword>
<evidence type="ECO:0000256" key="4">
    <source>
        <dbReference type="SAM" id="SignalP"/>
    </source>
</evidence>
<evidence type="ECO:0000256" key="2">
    <source>
        <dbReference type="PIRSR" id="PIRSR605511-1"/>
    </source>
</evidence>
<evidence type="ECO:0000313" key="6">
    <source>
        <dbReference type="EMBL" id="KAK9747496.1"/>
    </source>
</evidence>
<dbReference type="Proteomes" id="UP001458880">
    <property type="component" value="Unassembled WGS sequence"/>
</dbReference>
<comment type="similarity">
    <text evidence="1">Belongs to the SMP-30/CGR1 family.</text>
</comment>
<name>A0AAW1MNF9_POPJA</name>
<dbReference type="InterPro" id="IPR011042">
    <property type="entry name" value="6-blade_b-propeller_TolB-like"/>
</dbReference>
<dbReference type="PRINTS" id="PR01790">
    <property type="entry name" value="SMP30FAMILY"/>
</dbReference>
<feature type="domain" description="SMP-30/Gluconolactonase/LRE-like region" evidence="5">
    <location>
        <begin position="31"/>
        <end position="258"/>
    </location>
</feature>
<keyword evidence="7" id="KW-1185">Reference proteome</keyword>
<feature type="binding site" evidence="3">
    <location>
        <position position="176"/>
    </location>
    <ligand>
        <name>a divalent metal cation</name>
        <dbReference type="ChEBI" id="CHEBI:60240"/>
    </ligand>
</feature>
<evidence type="ECO:0000256" key="3">
    <source>
        <dbReference type="PIRSR" id="PIRSR605511-2"/>
    </source>
</evidence>
<dbReference type="GO" id="GO:0004341">
    <property type="term" value="F:gluconolactonase activity"/>
    <property type="evidence" value="ECO:0007669"/>
    <property type="project" value="TreeGrafter"/>
</dbReference>
<dbReference type="AlphaFoldDB" id="A0AAW1MNF9"/>
<dbReference type="GO" id="GO:0019853">
    <property type="term" value="P:L-ascorbic acid biosynthetic process"/>
    <property type="evidence" value="ECO:0007669"/>
    <property type="project" value="TreeGrafter"/>
</dbReference>
<dbReference type="PANTHER" id="PTHR10907">
    <property type="entry name" value="REGUCALCIN"/>
    <property type="match status" value="1"/>
</dbReference>
<comment type="cofactor">
    <cofactor evidence="3">
        <name>Zn(2+)</name>
        <dbReference type="ChEBI" id="CHEBI:29105"/>
    </cofactor>
    <text evidence="3">Binds 1 divalent metal cation per subunit.</text>
</comment>